<keyword evidence="2 5" id="KW-0238">DNA-binding</keyword>
<evidence type="ECO:0000313" key="6">
    <source>
        <dbReference type="Proteomes" id="UP000240978"/>
    </source>
</evidence>
<dbReference type="OrthoDB" id="629929at2"/>
<dbReference type="Proteomes" id="UP000240978">
    <property type="component" value="Unassembled WGS sequence"/>
</dbReference>
<reference evidence="5 6" key="1">
    <citation type="submission" date="2018-03" db="EMBL/GenBank/DDBJ databases">
        <title>Genomic Encyclopedia of Archaeal and Bacterial Type Strains, Phase II (KMG-II): from individual species to whole genera.</title>
        <authorList>
            <person name="Goeker M."/>
        </authorList>
    </citation>
    <scope>NUCLEOTIDE SEQUENCE [LARGE SCALE GENOMIC DNA]</scope>
    <source>
        <strain evidence="5 6">DSM 18107</strain>
    </source>
</reference>
<name>A0A2P8GHF0_9BACT</name>
<dbReference type="PROSITE" id="PS01124">
    <property type="entry name" value="HTH_ARAC_FAMILY_2"/>
    <property type="match status" value="1"/>
</dbReference>
<feature type="domain" description="HTH araC/xylS-type" evidence="4">
    <location>
        <begin position="77"/>
        <end position="183"/>
    </location>
</feature>
<dbReference type="SMART" id="SM00342">
    <property type="entry name" value="HTH_ARAC"/>
    <property type="match status" value="1"/>
</dbReference>
<evidence type="ECO:0000259" key="4">
    <source>
        <dbReference type="PROSITE" id="PS01124"/>
    </source>
</evidence>
<protein>
    <submittedName>
        <fullName evidence="5">AraC-like DNA-binding protein</fullName>
    </submittedName>
</protein>
<dbReference type="InterPro" id="IPR009057">
    <property type="entry name" value="Homeodomain-like_sf"/>
</dbReference>
<evidence type="ECO:0000256" key="3">
    <source>
        <dbReference type="ARBA" id="ARBA00023163"/>
    </source>
</evidence>
<proteinExistence type="predicted"/>
<dbReference type="PANTHER" id="PTHR43280">
    <property type="entry name" value="ARAC-FAMILY TRANSCRIPTIONAL REGULATOR"/>
    <property type="match status" value="1"/>
</dbReference>
<dbReference type="AlphaFoldDB" id="A0A2P8GHF0"/>
<dbReference type="EMBL" id="PYGK01000003">
    <property type="protein sequence ID" value="PSL33391.1"/>
    <property type="molecule type" value="Genomic_DNA"/>
</dbReference>
<keyword evidence="3" id="KW-0804">Transcription</keyword>
<keyword evidence="1" id="KW-0805">Transcription regulation</keyword>
<gene>
    <name evidence="5" type="ORF">CLV42_103374</name>
</gene>
<sequence length="189" mass="21520">MMTTLEAKTIGLLRRLSPAGIKVLHGIFASMEQEERLGHRLNEDAIRTYLQLLMIQSAPISDVKAPDDVADEYRHVRAFFHLLERETANVNYTNPIARKTAKEFAASLDVHPNYLNTLLKKHTGQNVSTHIRNRLLEEAKMLLLQTDWTLQEIGYSIGFAEQPNFSLFFKKNTGITPTAFRRKAAAELL</sequence>
<evidence type="ECO:0000256" key="2">
    <source>
        <dbReference type="ARBA" id="ARBA00023125"/>
    </source>
</evidence>
<dbReference type="RefSeq" id="WP_106601702.1">
    <property type="nucleotide sequence ID" value="NZ_PYGK01000003.1"/>
</dbReference>
<dbReference type="Pfam" id="PF12833">
    <property type="entry name" value="HTH_18"/>
    <property type="match status" value="1"/>
</dbReference>
<organism evidence="5 6">
    <name type="scientific">Chitinophaga ginsengisoli</name>
    <dbReference type="NCBI Taxonomy" id="363837"/>
    <lineage>
        <taxon>Bacteria</taxon>
        <taxon>Pseudomonadati</taxon>
        <taxon>Bacteroidota</taxon>
        <taxon>Chitinophagia</taxon>
        <taxon>Chitinophagales</taxon>
        <taxon>Chitinophagaceae</taxon>
        <taxon>Chitinophaga</taxon>
    </lineage>
</organism>
<dbReference type="SUPFAM" id="SSF46689">
    <property type="entry name" value="Homeodomain-like"/>
    <property type="match status" value="1"/>
</dbReference>
<dbReference type="PANTHER" id="PTHR43280:SF32">
    <property type="entry name" value="TRANSCRIPTIONAL REGULATORY PROTEIN"/>
    <property type="match status" value="1"/>
</dbReference>
<comment type="caution">
    <text evidence="5">The sequence shown here is derived from an EMBL/GenBank/DDBJ whole genome shotgun (WGS) entry which is preliminary data.</text>
</comment>
<dbReference type="Gene3D" id="1.10.10.60">
    <property type="entry name" value="Homeodomain-like"/>
    <property type="match status" value="1"/>
</dbReference>
<keyword evidence="6" id="KW-1185">Reference proteome</keyword>
<evidence type="ECO:0000313" key="5">
    <source>
        <dbReference type="EMBL" id="PSL33391.1"/>
    </source>
</evidence>
<accession>A0A2P8GHF0</accession>
<dbReference type="GO" id="GO:0043565">
    <property type="term" value="F:sequence-specific DNA binding"/>
    <property type="evidence" value="ECO:0007669"/>
    <property type="project" value="InterPro"/>
</dbReference>
<dbReference type="GO" id="GO:0003700">
    <property type="term" value="F:DNA-binding transcription factor activity"/>
    <property type="evidence" value="ECO:0007669"/>
    <property type="project" value="InterPro"/>
</dbReference>
<dbReference type="InterPro" id="IPR018060">
    <property type="entry name" value="HTH_AraC"/>
</dbReference>
<evidence type="ECO:0000256" key="1">
    <source>
        <dbReference type="ARBA" id="ARBA00023015"/>
    </source>
</evidence>